<keyword evidence="1" id="KW-0472">Membrane</keyword>
<evidence type="ECO:0008006" key="6">
    <source>
        <dbReference type="Google" id="ProtNLM"/>
    </source>
</evidence>
<dbReference type="Pfam" id="PF04225">
    <property type="entry name" value="LysM_OapA"/>
    <property type="match status" value="1"/>
</dbReference>
<proteinExistence type="predicted"/>
<keyword evidence="1" id="KW-0812">Transmembrane</keyword>
<feature type="domain" description="Opacity-associated protein A LysM-like" evidence="2">
    <location>
        <begin position="131"/>
        <end position="212"/>
    </location>
</feature>
<evidence type="ECO:0000313" key="4">
    <source>
        <dbReference type="EMBL" id="TCL06372.1"/>
    </source>
</evidence>
<protein>
    <recommendedName>
        <fullName evidence="6">Opacity-associated protein A</fullName>
    </recommendedName>
</protein>
<keyword evidence="1" id="KW-1133">Transmembrane helix</keyword>
<keyword evidence="5" id="KW-1185">Reference proteome</keyword>
<evidence type="ECO:0000259" key="2">
    <source>
        <dbReference type="Pfam" id="PF04225"/>
    </source>
</evidence>
<feature type="transmembrane region" description="Helical" evidence="1">
    <location>
        <begin position="69"/>
        <end position="86"/>
    </location>
</feature>
<sequence>MGRIAPGKNKNPAFSVPGLSEIKWKWPRRPRPDDNPKAGRPMLTPLKKLWYLPEQFKWMRPLPLFHRRAILICAAIILLAILWPYSPSDNAPPPPVAANQTGQQGGVMQAEIVNNAPSPAAPATPANGQLQRYRIAEGQTLAQLFREHNLPVADVFAMAQAEGDDKPLSSLHAGQQVDIHVNSQGVVTSLEIETGPTASVRFVRQSDGSYIRN</sequence>
<dbReference type="Gene3D" id="3.10.450.350">
    <property type="match status" value="1"/>
</dbReference>
<dbReference type="Pfam" id="PF08525">
    <property type="entry name" value="OapA_N"/>
    <property type="match status" value="1"/>
</dbReference>
<accession>A0A4R1NFR0</accession>
<comment type="caution">
    <text evidence="4">The sequence shown here is derived from an EMBL/GenBank/DDBJ whole genome shotgun (WGS) entry which is preliminary data.</text>
</comment>
<dbReference type="OrthoDB" id="6398769at2"/>
<dbReference type="InterPro" id="IPR007340">
    <property type="entry name" value="LysM_Opacity-associatedA"/>
</dbReference>
<gene>
    <name evidence="4" type="ORF">EZJ58_4623</name>
</gene>
<dbReference type="Proteomes" id="UP000294555">
    <property type="component" value="Unassembled WGS sequence"/>
</dbReference>
<evidence type="ECO:0000259" key="3">
    <source>
        <dbReference type="Pfam" id="PF08525"/>
    </source>
</evidence>
<dbReference type="EMBL" id="SJOI01000001">
    <property type="protein sequence ID" value="TCL06372.1"/>
    <property type="molecule type" value="Genomic_DNA"/>
</dbReference>
<feature type="domain" description="Opacity-associated protein A-like N-terminal" evidence="3">
    <location>
        <begin position="58"/>
        <end position="85"/>
    </location>
</feature>
<dbReference type="AlphaFoldDB" id="A0A4R1NFR0"/>
<dbReference type="InterPro" id="IPR013731">
    <property type="entry name" value="OapA_N"/>
</dbReference>
<evidence type="ECO:0000313" key="5">
    <source>
        <dbReference type="Proteomes" id="UP000294555"/>
    </source>
</evidence>
<organism evidence="4 5">
    <name type="scientific">Sodalis ligni</name>
    <dbReference type="NCBI Taxonomy" id="2697027"/>
    <lineage>
        <taxon>Bacteria</taxon>
        <taxon>Pseudomonadati</taxon>
        <taxon>Pseudomonadota</taxon>
        <taxon>Gammaproteobacteria</taxon>
        <taxon>Enterobacterales</taxon>
        <taxon>Bruguierivoracaceae</taxon>
        <taxon>Sodalis</taxon>
    </lineage>
</organism>
<reference evidence="4 5" key="1">
    <citation type="submission" date="2019-02" db="EMBL/GenBank/DDBJ databases">
        <title>Investigation of anaerobic lignin degradation for improved lignocellulosic biofuels.</title>
        <authorList>
            <person name="Deangelis K."/>
        </authorList>
    </citation>
    <scope>NUCLEOTIDE SEQUENCE [LARGE SCALE GENOMIC DNA]</scope>
    <source>
        <strain evidence="4 5">159R</strain>
    </source>
</reference>
<evidence type="ECO:0000256" key="1">
    <source>
        <dbReference type="SAM" id="Phobius"/>
    </source>
</evidence>
<dbReference type="GO" id="GO:0042834">
    <property type="term" value="F:peptidoglycan binding"/>
    <property type="evidence" value="ECO:0007669"/>
    <property type="project" value="InterPro"/>
</dbReference>
<name>A0A4R1NFR0_9GAMM</name>